<evidence type="ECO:0000313" key="2">
    <source>
        <dbReference type="Proteomes" id="UP000297966"/>
    </source>
</evidence>
<dbReference type="AlphaFoldDB" id="A0A4Y9LFF0"/>
<keyword evidence="2" id="KW-1185">Reference proteome</keyword>
<organism evidence="1 2">
    <name type="scientific">Bradyrhizobium niftali</name>
    <dbReference type="NCBI Taxonomy" id="2560055"/>
    <lineage>
        <taxon>Bacteria</taxon>
        <taxon>Pseudomonadati</taxon>
        <taxon>Pseudomonadota</taxon>
        <taxon>Alphaproteobacteria</taxon>
        <taxon>Hyphomicrobiales</taxon>
        <taxon>Nitrobacteraceae</taxon>
        <taxon>Bradyrhizobium</taxon>
    </lineage>
</organism>
<dbReference type="EMBL" id="SPQT01000029">
    <property type="protein sequence ID" value="TFV41377.1"/>
    <property type="molecule type" value="Genomic_DNA"/>
</dbReference>
<evidence type="ECO:0000313" key="1">
    <source>
        <dbReference type="EMBL" id="TFV41377.1"/>
    </source>
</evidence>
<name>A0A4Y9LFF0_9BRAD</name>
<dbReference type="Proteomes" id="UP000297966">
    <property type="component" value="Unassembled WGS sequence"/>
</dbReference>
<sequence length="96" mass="10419">MPRSPAPQPKRRLAPLGAADEMVHYGMDLSGSERGGAVVLRLGDGLATLLAREITESLQLVEFAGKLHCVHRNFDDHVALDFATPEGIDKLAWQVS</sequence>
<protein>
    <submittedName>
        <fullName evidence="1">Uncharacterized protein</fullName>
    </submittedName>
</protein>
<proteinExistence type="predicted"/>
<accession>A0A4Y9LFF0</accession>
<comment type="caution">
    <text evidence="1">The sequence shown here is derived from an EMBL/GenBank/DDBJ whole genome shotgun (WGS) entry which is preliminary data.</text>
</comment>
<reference evidence="1 2" key="1">
    <citation type="submission" date="2019-03" db="EMBL/GenBank/DDBJ databases">
        <title>Bradyrhizobium diversity isolated from nodules of Chamaecrista fasciculata.</title>
        <authorList>
            <person name="Klepa M.S."/>
            <person name="Urquiaga M.O."/>
            <person name="Hungria M."/>
            <person name="Delamuta J.R."/>
        </authorList>
    </citation>
    <scope>NUCLEOTIDE SEQUENCE [LARGE SCALE GENOMIC DNA]</scope>
    <source>
        <strain evidence="1 2">CNPSo 3448</strain>
    </source>
</reference>
<gene>
    <name evidence="1" type="ORF">E4K65_36445</name>
</gene>